<comment type="caution">
    <text evidence="1">The sequence shown here is derived from an EMBL/GenBank/DDBJ whole genome shotgun (WGS) entry which is preliminary data.</text>
</comment>
<reference evidence="1" key="1">
    <citation type="journal article" date="2021" name="Front. Plant Sci.">
        <title>Chromosome-Scale Genome Assembly for Chinese Sour Jujube and Insights Into Its Genome Evolution and Domestication Signature.</title>
        <authorList>
            <person name="Shen L.-Y."/>
            <person name="Luo H."/>
            <person name="Wang X.-L."/>
            <person name="Wang X.-M."/>
            <person name="Qiu X.-J."/>
            <person name="Liu H."/>
            <person name="Zhou S.-S."/>
            <person name="Jia K.-H."/>
            <person name="Nie S."/>
            <person name="Bao Y.-T."/>
            <person name="Zhang R.-G."/>
            <person name="Yun Q.-Z."/>
            <person name="Chai Y.-H."/>
            <person name="Lu J.-Y."/>
            <person name="Li Y."/>
            <person name="Zhao S.-W."/>
            <person name="Mao J.-F."/>
            <person name="Jia S.-G."/>
            <person name="Mao Y.-M."/>
        </authorList>
    </citation>
    <scope>NUCLEOTIDE SEQUENCE</scope>
    <source>
        <strain evidence="1">AT0</strain>
        <tissue evidence="1">Leaf</tissue>
    </source>
</reference>
<sequence>MNLFLKWVSFNSRKYSTFHFNLKFQVCFSVGLCSISASPSLSGILCSAHLLPRYRFQELKVIGSGSRTEQRPPENNDLIQCSRYNMITSIQAMAFKWLVRLWTWIEMGKLDGTQPDDEMHAILGGPINEEE</sequence>
<proteinExistence type="predicted"/>
<dbReference type="Proteomes" id="UP000813462">
    <property type="component" value="Unassembled WGS sequence"/>
</dbReference>
<dbReference type="EMBL" id="JAEACU010000008">
    <property type="protein sequence ID" value="KAH7519555.1"/>
    <property type="molecule type" value="Genomic_DNA"/>
</dbReference>
<name>A0A978UX39_ZIZJJ</name>
<evidence type="ECO:0000313" key="1">
    <source>
        <dbReference type="EMBL" id="KAH7519555.1"/>
    </source>
</evidence>
<protein>
    <submittedName>
        <fullName evidence="1">Uncharacterized protein</fullName>
    </submittedName>
</protein>
<accession>A0A978UX39</accession>
<organism evidence="1 2">
    <name type="scientific">Ziziphus jujuba var. spinosa</name>
    <dbReference type="NCBI Taxonomy" id="714518"/>
    <lineage>
        <taxon>Eukaryota</taxon>
        <taxon>Viridiplantae</taxon>
        <taxon>Streptophyta</taxon>
        <taxon>Embryophyta</taxon>
        <taxon>Tracheophyta</taxon>
        <taxon>Spermatophyta</taxon>
        <taxon>Magnoliopsida</taxon>
        <taxon>eudicotyledons</taxon>
        <taxon>Gunneridae</taxon>
        <taxon>Pentapetalae</taxon>
        <taxon>rosids</taxon>
        <taxon>fabids</taxon>
        <taxon>Rosales</taxon>
        <taxon>Rhamnaceae</taxon>
        <taxon>Paliureae</taxon>
        <taxon>Ziziphus</taxon>
    </lineage>
</organism>
<gene>
    <name evidence="1" type="ORF">FEM48_Zijuj08G0049400</name>
</gene>
<dbReference type="AlphaFoldDB" id="A0A978UX39"/>
<evidence type="ECO:0000313" key="2">
    <source>
        <dbReference type="Proteomes" id="UP000813462"/>
    </source>
</evidence>